<dbReference type="AlphaFoldDB" id="A0A829HFB6"/>
<comment type="caution">
    <text evidence="2">The sequence shown here is derived from an EMBL/GenBank/DDBJ whole genome shotgun (WGS) entry which is preliminary data.</text>
</comment>
<dbReference type="Proteomes" id="UP000014523">
    <property type="component" value="Unassembled WGS sequence"/>
</dbReference>
<name>A0A829HFB6_9GAMM</name>
<sequence length="120" mass="13608">MIKQYTALSIVAPSAERIVQGLKTLEIRSWQPETLPLKDVVIVENQNFLLNDGDEEAGFAVALVDIESVHAWQADEVDAACARYWAEGYLAWVIRNIRPINPPLQVMAKRKLYSIELEIE</sequence>
<dbReference type="RefSeq" id="WP_016542437.1">
    <property type="nucleotide sequence ID" value="NZ_ASQH01000017.1"/>
</dbReference>
<feature type="domain" description="ASCH" evidence="1">
    <location>
        <begin position="8"/>
        <end position="88"/>
    </location>
</feature>
<evidence type="ECO:0000313" key="2">
    <source>
        <dbReference type="EMBL" id="EPF75821.1"/>
    </source>
</evidence>
<organism evidence="2 3">
    <name type="scientific">Acinetobacter gyllenbergii CIP 110306 = MTCC 11365</name>
    <dbReference type="NCBI Taxonomy" id="1217657"/>
    <lineage>
        <taxon>Bacteria</taxon>
        <taxon>Pseudomonadati</taxon>
        <taxon>Pseudomonadota</taxon>
        <taxon>Gammaproteobacteria</taxon>
        <taxon>Moraxellales</taxon>
        <taxon>Moraxellaceae</taxon>
        <taxon>Acinetobacter</taxon>
    </lineage>
</organism>
<dbReference type="Gene3D" id="2.30.130.30">
    <property type="entry name" value="Hypothetical protein"/>
    <property type="match status" value="1"/>
</dbReference>
<reference evidence="2 3" key="1">
    <citation type="submission" date="2013-06" db="EMBL/GenBank/DDBJ databases">
        <title>The Genome Sequence of Acinetobacter gyllenbergii CIP 110306.</title>
        <authorList>
            <consortium name="The Broad Institute Genome Sequencing Platform"/>
            <consortium name="The Broad Institute Genome Sequencing Center for Infectious Disease"/>
            <person name="Cerqueira G."/>
            <person name="Feldgarden M."/>
            <person name="Courvalin P."/>
            <person name="Perichon B."/>
            <person name="Grillot-Courvalin C."/>
            <person name="Clermont D."/>
            <person name="Rocha E."/>
            <person name="Yoon E.-J."/>
            <person name="Nemec A."/>
            <person name="Young S.K."/>
            <person name="Zeng Q."/>
            <person name="Gargeya S."/>
            <person name="Fitzgerald M."/>
            <person name="Abouelleil A."/>
            <person name="Alvarado L."/>
            <person name="Berlin A.M."/>
            <person name="Chapman S.B."/>
            <person name="Dewar J."/>
            <person name="Goldberg J."/>
            <person name="Griggs A."/>
            <person name="Gujja S."/>
            <person name="Hansen M."/>
            <person name="Howarth C."/>
            <person name="Imamovic A."/>
            <person name="Larimer J."/>
            <person name="McCowan C."/>
            <person name="Murphy C."/>
            <person name="Pearson M."/>
            <person name="Priest M."/>
            <person name="Roberts A."/>
            <person name="Saif S."/>
            <person name="Shea T."/>
            <person name="Sykes S."/>
            <person name="Wortman J."/>
            <person name="Nusbaum C."/>
            <person name="Birren B."/>
        </authorList>
    </citation>
    <scope>NUCLEOTIDE SEQUENCE [LARGE SCALE GENOMIC DNA]</scope>
    <source>
        <strain evidence="2 3">CIP 110306</strain>
    </source>
</reference>
<evidence type="ECO:0000313" key="3">
    <source>
        <dbReference type="Proteomes" id="UP000014523"/>
    </source>
</evidence>
<gene>
    <name evidence="2" type="ORF">F957_02942</name>
</gene>
<dbReference type="SUPFAM" id="SSF88697">
    <property type="entry name" value="PUA domain-like"/>
    <property type="match status" value="1"/>
</dbReference>
<evidence type="ECO:0000259" key="1">
    <source>
        <dbReference type="Pfam" id="PF04266"/>
    </source>
</evidence>
<proteinExistence type="predicted"/>
<accession>A0A829HFB6</accession>
<dbReference type="InterPro" id="IPR007374">
    <property type="entry name" value="ASCH_domain"/>
</dbReference>
<keyword evidence="3" id="KW-1185">Reference proteome</keyword>
<dbReference type="InterPro" id="IPR015947">
    <property type="entry name" value="PUA-like_sf"/>
</dbReference>
<protein>
    <recommendedName>
        <fullName evidence="1">ASCH domain-containing protein</fullName>
    </recommendedName>
</protein>
<dbReference type="EMBL" id="ATGG01000024">
    <property type="protein sequence ID" value="EPF75821.1"/>
    <property type="molecule type" value="Genomic_DNA"/>
</dbReference>
<dbReference type="Pfam" id="PF04266">
    <property type="entry name" value="ASCH"/>
    <property type="match status" value="1"/>
</dbReference>